<dbReference type="Proteomes" id="UP001516400">
    <property type="component" value="Unassembled WGS sequence"/>
</dbReference>
<comment type="caution">
    <text evidence="1">The sequence shown here is derived from an EMBL/GenBank/DDBJ whole genome shotgun (WGS) entry which is preliminary data.</text>
</comment>
<dbReference type="AlphaFoldDB" id="A0ABD2NZY4"/>
<protein>
    <recommendedName>
        <fullName evidence="3">Peptidase aspartic putative domain-containing protein</fullName>
    </recommendedName>
</protein>
<organism evidence="1 2">
    <name type="scientific">Cryptolaemus montrouzieri</name>
    <dbReference type="NCBI Taxonomy" id="559131"/>
    <lineage>
        <taxon>Eukaryota</taxon>
        <taxon>Metazoa</taxon>
        <taxon>Ecdysozoa</taxon>
        <taxon>Arthropoda</taxon>
        <taxon>Hexapoda</taxon>
        <taxon>Insecta</taxon>
        <taxon>Pterygota</taxon>
        <taxon>Neoptera</taxon>
        <taxon>Endopterygota</taxon>
        <taxon>Coleoptera</taxon>
        <taxon>Polyphaga</taxon>
        <taxon>Cucujiformia</taxon>
        <taxon>Coccinelloidea</taxon>
        <taxon>Coccinellidae</taxon>
        <taxon>Scymninae</taxon>
        <taxon>Scymnini</taxon>
        <taxon>Cryptolaemus</taxon>
    </lineage>
</organism>
<reference evidence="1 2" key="1">
    <citation type="journal article" date="2021" name="BMC Biol.">
        <title>Horizontally acquired antibacterial genes associated with adaptive radiation of ladybird beetles.</title>
        <authorList>
            <person name="Li H.S."/>
            <person name="Tang X.F."/>
            <person name="Huang Y.H."/>
            <person name="Xu Z.Y."/>
            <person name="Chen M.L."/>
            <person name="Du X.Y."/>
            <person name="Qiu B.Y."/>
            <person name="Chen P.T."/>
            <person name="Zhang W."/>
            <person name="Slipinski A."/>
            <person name="Escalona H.E."/>
            <person name="Waterhouse R.M."/>
            <person name="Zwick A."/>
            <person name="Pang H."/>
        </authorList>
    </citation>
    <scope>NUCLEOTIDE SEQUENCE [LARGE SCALE GENOMIC DNA]</scope>
    <source>
        <strain evidence="1">SYSU2018</strain>
    </source>
</reference>
<accession>A0ABD2NZY4</accession>
<evidence type="ECO:0000313" key="2">
    <source>
        <dbReference type="Proteomes" id="UP001516400"/>
    </source>
</evidence>
<dbReference type="EMBL" id="JABFTP020000165">
    <property type="protein sequence ID" value="KAL3284130.1"/>
    <property type="molecule type" value="Genomic_DNA"/>
</dbReference>
<evidence type="ECO:0000313" key="1">
    <source>
        <dbReference type="EMBL" id="KAL3284130.1"/>
    </source>
</evidence>
<proteinExistence type="predicted"/>
<name>A0ABD2NZY4_9CUCU</name>
<sequence length="452" mass="52261">MTSTTANEIEHCLMCFNQMNELKDYADGEVEFRKKHRSIISLMAQADENSDPEEAIRKDFQFKSAYVSSVFNQLFPDNNSANCNIRSPKLEIIKFKGDIQTIDHAPFIGTPKPKFLRSRSFKEFEFSCRRMVFLLYYMLSRYLDQETVKRFEIEVYKNSSTHSVYFCDKLRRKTPQERLDFIERLYCLSDRHQINSCKSRDQKTSSLCSVLENLNLSETAPKSVTSFDGPSLTSNNNARINLCGIGLNAFKEVLLATARYWGCGRNQNLSDNNVYHKTGRCSQVVNNNNRCILLQLCPYLPINTLIDRAWPHISDIQLSDPHYFESARTQMICGAEIFSQISKEDRKKGNPGKPVAIETALGWVLMGNFSRSAPKPVQKVESFLAMPTSSELFDLDRSIKRIGNWKIFQTPHVNRQRKNFARISFLKLILKMMMEAMWLSFRFGNLIRKALN</sequence>
<evidence type="ECO:0008006" key="3">
    <source>
        <dbReference type="Google" id="ProtNLM"/>
    </source>
</evidence>
<keyword evidence="2" id="KW-1185">Reference proteome</keyword>
<gene>
    <name evidence="1" type="ORF">HHI36_018298</name>
</gene>